<gene>
    <name evidence="1" type="ORF">SKYWALKER_225</name>
</gene>
<evidence type="ECO:0000313" key="1">
    <source>
        <dbReference type="EMBL" id="UGO51382.1"/>
    </source>
</evidence>
<proteinExistence type="predicted"/>
<sequence length="116" mass="13373">MIIAKVFKDGKLVDQGIVISGKKWVEAYPEQYVEVTSDTHDYSNGRTYNVADGYHFQELQDNGNGWEVVYDSNEKIDRTVDYDLPSWFVNASPIPDFSHKMDEDGNIEETFHGYIK</sequence>
<organism evidence="1 2">
    <name type="scientific">Bacillus phage vB_BanS_Skywalker</name>
    <dbReference type="NCBI Taxonomy" id="2894789"/>
    <lineage>
        <taxon>Viruses</taxon>
        <taxon>Duplodnaviria</taxon>
        <taxon>Heunggongvirae</taxon>
        <taxon>Uroviricota</taxon>
        <taxon>Caudoviricetes</taxon>
        <taxon>Joanripponvirinae</taxon>
        <taxon>Tsamsavirus</taxon>
        <taxon>Tsamsavirus skywalker</taxon>
    </lineage>
</organism>
<keyword evidence="2" id="KW-1185">Reference proteome</keyword>
<protein>
    <submittedName>
        <fullName evidence="1">Uncharacterized protein</fullName>
    </submittedName>
</protein>
<reference evidence="1 2" key="1">
    <citation type="submission" date="2021-10" db="EMBL/GenBank/DDBJ databases">
        <authorList>
            <person name="James R."/>
            <person name="Lavering E.D."/>
            <person name="Fairholm J.D."/>
            <person name="Ogilvie B.H."/>
            <person name="Thurgood T.L."/>
            <person name="Hyer A."/>
            <person name="Robison R.A."/>
            <person name="Grose J.H."/>
        </authorList>
    </citation>
    <scope>NUCLEOTIDE SEQUENCE [LARGE SCALE GENOMIC DNA]</scope>
</reference>
<accession>A0AAE8YVL1</accession>
<dbReference type="EMBL" id="OK499994">
    <property type="protein sequence ID" value="UGO51382.1"/>
    <property type="molecule type" value="Genomic_DNA"/>
</dbReference>
<evidence type="ECO:0000313" key="2">
    <source>
        <dbReference type="Proteomes" id="UP000828101"/>
    </source>
</evidence>
<dbReference type="Proteomes" id="UP000828101">
    <property type="component" value="Segment"/>
</dbReference>
<name>A0AAE8YVL1_9CAUD</name>